<dbReference type="InterPro" id="IPR036237">
    <property type="entry name" value="Xyl_isomerase-like_sf"/>
</dbReference>
<protein>
    <submittedName>
        <fullName evidence="1">Uncharacterized protein</fullName>
    </submittedName>
</protein>
<dbReference type="Pfam" id="PF05114">
    <property type="entry name" value="MbnB_TglH_ChrH"/>
    <property type="match status" value="1"/>
</dbReference>
<dbReference type="PANTHER" id="PTHR42194:SF1">
    <property type="entry name" value="UPF0276 PROTEIN HI_1600"/>
    <property type="match status" value="1"/>
</dbReference>
<organism evidence="1">
    <name type="scientific">Histophilus somni (strain 129Pt)</name>
    <name type="common">Haemophilus somnus</name>
    <dbReference type="NCBI Taxonomy" id="205914"/>
    <lineage>
        <taxon>Bacteria</taxon>
        <taxon>Pseudomonadati</taxon>
        <taxon>Pseudomonadota</taxon>
        <taxon>Gammaproteobacteria</taxon>
        <taxon>Pasteurellales</taxon>
        <taxon>Pasteurellaceae</taxon>
        <taxon>Histophilus</taxon>
    </lineage>
</organism>
<dbReference type="InterPro" id="IPR007801">
    <property type="entry name" value="MbnB/TglH/ChrH"/>
</dbReference>
<dbReference type="SMR" id="Q0I408"/>
<evidence type="ECO:0000313" key="1">
    <source>
        <dbReference type="EMBL" id="ABI25413.1"/>
    </source>
</evidence>
<dbReference type="PDBsum" id="3BWW"/>
<dbReference type="SUPFAM" id="SSF51658">
    <property type="entry name" value="Xylose isomerase-like"/>
    <property type="match status" value="1"/>
</dbReference>
<dbReference type="PANTHER" id="PTHR42194">
    <property type="entry name" value="UPF0276 PROTEIN HI_1600"/>
    <property type="match status" value="1"/>
</dbReference>
<keyword evidence="2" id="KW-0479">Metal-binding</keyword>
<feature type="binding site" evidence="2">
    <location>
        <position position="199"/>
    </location>
    <ligand>
        <name>Fe(3+)</name>
        <dbReference type="ChEBI" id="CHEBI:29034"/>
        <label>2</label>
    </ligand>
</feature>
<dbReference type="PDB" id="3BWW">
    <property type="method" value="X-ray"/>
    <property type="resolution" value="2.20 A"/>
    <property type="chains" value="A=62-367"/>
</dbReference>
<keyword evidence="2" id="KW-0002">3D-structure</keyword>
<evidence type="ECO:0007829" key="2">
    <source>
        <dbReference type="PDB" id="3BWW"/>
    </source>
</evidence>
<reference evidence="1" key="1">
    <citation type="submission" date="2006-08" db="EMBL/GenBank/DDBJ databases">
        <title>Complete genome sequence of Haemophilus somnus 129PT.</title>
        <authorList>
            <person name="Copeland A."/>
            <person name="Lucas S."/>
            <person name="Lapidus A."/>
            <person name="Barry K."/>
            <person name="Glavina del Rio T."/>
            <person name="Hammon N."/>
            <person name="Dalin E."/>
            <person name="Tice H."/>
            <person name="Pitluck S."/>
            <person name="Brettin T.S."/>
            <person name="Bruce D."/>
            <person name="Challacombe J.F."/>
            <person name="Chertkov O."/>
            <person name="Detter J.C."/>
            <person name="Gilna P."/>
            <person name="Han S."/>
            <person name="Misra M."/>
            <person name="Tapia R."/>
            <person name="Thayer N.N."/>
            <person name="Xie G."/>
            <person name="Inzana T.J."/>
            <person name="Duncan A.J."/>
            <person name="Siddaramppa S."/>
            <person name="Richardson P."/>
        </authorList>
    </citation>
    <scope>NUCLEOTIDE SEQUENCE</scope>
    <source>
        <strain evidence="1">129PT</strain>
    </source>
</reference>
<dbReference type="eggNOG" id="COG3220">
    <property type="taxonomic scope" value="Bacteria"/>
</dbReference>
<feature type="binding site" evidence="2">
    <location>
        <position position="155"/>
    </location>
    <ligand>
        <name>Fe(3+)</name>
        <dbReference type="ChEBI" id="CHEBI:29034"/>
        <label>1</label>
    </ligand>
</feature>
<dbReference type="EMBL" id="CP000436">
    <property type="protein sequence ID" value="ABI25413.1"/>
    <property type="molecule type" value="Genomic_DNA"/>
</dbReference>
<accession>Q0I408</accession>
<dbReference type="NCBIfam" id="NF003818">
    <property type="entry name" value="PRK05409.1"/>
    <property type="match status" value="1"/>
</dbReference>
<dbReference type="GO" id="GO:0046872">
    <property type="term" value="F:metal ion binding"/>
    <property type="evidence" value="ECO:0007669"/>
    <property type="project" value="UniProtKB-KW"/>
</dbReference>
<feature type="binding site" evidence="2">
    <location>
        <position position="232"/>
    </location>
    <ligand>
        <name>Fe(3+)</name>
        <dbReference type="ChEBI" id="CHEBI:29034"/>
        <label>2</label>
    </ligand>
</feature>
<dbReference type="Gene3D" id="3.20.20.150">
    <property type="entry name" value="Divalent-metal-dependent TIM barrel enzymes"/>
    <property type="match status" value="1"/>
</dbReference>
<feature type="binding site" evidence="2">
    <location>
        <position position="264"/>
    </location>
    <ligand>
        <name>Fe(3+)</name>
        <dbReference type="ChEBI" id="CHEBI:29034"/>
        <label>2</label>
    </ligand>
</feature>
<feature type="binding site" evidence="2">
    <location>
        <position position="199"/>
    </location>
    <ligand>
        <name>Fe(3+)</name>
        <dbReference type="ChEBI" id="CHEBI:29034"/>
        <label>1</label>
    </ligand>
</feature>
<proteinExistence type="evidence at protein level"/>
<feature type="binding site" evidence="2">
    <location>
        <position position="331"/>
    </location>
    <ligand>
        <name>Fe(3+)</name>
        <dbReference type="ChEBI" id="CHEBI:29034"/>
        <label>2</label>
    </ligand>
</feature>
<gene>
    <name evidence="1" type="ordered locus">HS_1138</name>
</gene>
<reference evidence="2" key="2">
    <citation type="submission" date="2008-01" db="PDB data bank">
        <title>Crystal structure of protein of unknown function (DUF692/COG3220) (YP_719350.1) from Haemophilus somnus 129PT at 2.20 A resolution.</title>
        <authorList>
            <consortium name="Joint Center for Structural Genomics (JCSG)"/>
        </authorList>
    </citation>
    <scope>X-RAY CRYSTALLOGRAPHY (2.20 ANGSTROMS) OF 62-367 IN COMPLEX WITH FE(3+)</scope>
</reference>
<dbReference type="HOGENOM" id="CLU_064263_0_0_6"/>
<dbReference type="KEGG" id="hso:HS_1138"/>
<dbReference type="EvolutionaryTrace" id="Q0I408"/>
<feature type="binding site" evidence="2">
    <location>
        <position position="120"/>
    </location>
    <ligand>
        <name>Fe(3+)</name>
        <dbReference type="ChEBI" id="CHEBI:29034"/>
        <label>1</label>
    </ligand>
</feature>
<sequence length="367" mass="42066">MENAFQQNLLKANVVKESAVQLHLKKTCRNLLKANVAKESAVHLNKFLRVHCTLFSLRGGYMRQGAGLGYRRDLAEGFLQLRNNDRIQFMEIAPENWIKMGGFARYQFDKVAEKIPILIHGLSLSLGGQAPLDKELLSSIKAMIKQYNTPFFSDHLSFCECDGHLYDLLPMPFTDEAVKHTAARIREVQDFLEIQISVENTSYYLHSETSTMNEVEFLNAIVQEANCGIHLDVNNIYVNAVNHGLLDPHVFIDNVDLKRVNYIHIAGHDDEHAATEVQIQTSESFNKIKGDLRHLPPLLVDTHGENVKGTVWDLLEYTYARLSHMPPTLLERDFNFPPFEKLCKEVDIIHQLQQKYVKKRGLSWLKI</sequence>
<dbReference type="AlphaFoldDB" id="Q0I408"/>
<name>Q0I408_HISS1</name>